<dbReference type="PANTHER" id="PTHR30069">
    <property type="entry name" value="TONB-DEPENDENT OUTER MEMBRANE RECEPTOR"/>
    <property type="match status" value="1"/>
</dbReference>
<dbReference type="AlphaFoldDB" id="A0A8X8LDB3"/>
<keyword evidence="3" id="KW-1134">Transmembrane beta strand</keyword>
<evidence type="ECO:0000313" key="11">
    <source>
        <dbReference type="EMBL" id="SDW74335.1"/>
    </source>
</evidence>
<evidence type="ECO:0000256" key="3">
    <source>
        <dbReference type="ARBA" id="ARBA00022452"/>
    </source>
</evidence>
<evidence type="ECO:0000256" key="7">
    <source>
        <dbReference type="ARBA" id="ARBA00023237"/>
    </source>
</evidence>
<keyword evidence="7" id="KW-0998">Cell outer membrane</keyword>
<feature type="chain" id="PRO_5036498691" evidence="8">
    <location>
        <begin position="21"/>
        <end position="875"/>
    </location>
</feature>
<evidence type="ECO:0000256" key="6">
    <source>
        <dbReference type="ARBA" id="ARBA00023136"/>
    </source>
</evidence>
<feature type="domain" description="Outer membrane protein beta-barrel" evidence="10">
    <location>
        <begin position="416"/>
        <end position="847"/>
    </location>
</feature>
<evidence type="ECO:0000256" key="2">
    <source>
        <dbReference type="ARBA" id="ARBA00022448"/>
    </source>
</evidence>
<dbReference type="RefSeq" id="WP_092723406.1">
    <property type="nucleotide sequence ID" value="NZ_FNNO01000005.1"/>
</dbReference>
<dbReference type="GO" id="GO:0015344">
    <property type="term" value="F:siderophore uptake transmembrane transporter activity"/>
    <property type="evidence" value="ECO:0007669"/>
    <property type="project" value="TreeGrafter"/>
</dbReference>
<evidence type="ECO:0000256" key="8">
    <source>
        <dbReference type="SAM" id="SignalP"/>
    </source>
</evidence>
<keyword evidence="2" id="KW-0813">Transport</keyword>
<comment type="caution">
    <text evidence="11">The sequence shown here is derived from an EMBL/GenBank/DDBJ whole genome shotgun (WGS) entry which is preliminary data.</text>
</comment>
<dbReference type="InterPro" id="IPR036942">
    <property type="entry name" value="Beta-barrel_TonB_sf"/>
</dbReference>
<evidence type="ECO:0000313" key="12">
    <source>
        <dbReference type="Proteomes" id="UP000198711"/>
    </source>
</evidence>
<dbReference type="Gene3D" id="2.40.170.20">
    <property type="entry name" value="TonB-dependent receptor, beta-barrel domain"/>
    <property type="match status" value="1"/>
</dbReference>
<dbReference type="InterPro" id="IPR012910">
    <property type="entry name" value="Plug_dom"/>
</dbReference>
<name>A0A8X8LDB3_9BACT</name>
<organism evidence="11 12">
    <name type="scientific">Hydrobacter penzbergensis</name>
    <dbReference type="NCBI Taxonomy" id="1235997"/>
    <lineage>
        <taxon>Bacteria</taxon>
        <taxon>Pseudomonadati</taxon>
        <taxon>Bacteroidota</taxon>
        <taxon>Chitinophagia</taxon>
        <taxon>Chitinophagales</taxon>
        <taxon>Chitinophagaceae</taxon>
        <taxon>Hydrobacter</taxon>
    </lineage>
</organism>
<keyword evidence="11" id="KW-0675">Receptor</keyword>
<accession>A0A8X8LDB3</accession>
<reference evidence="11 12" key="1">
    <citation type="submission" date="2016-10" db="EMBL/GenBank/DDBJ databases">
        <authorList>
            <person name="Varghese N."/>
            <person name="Submissions S."/>
        </authorList>
    </citation>
    <scope>NUCLEOTIDE SEQUENCE [LARGE SCALE GENOMIC DNA]</scope>
    <source>
        <strain evidence="11 12">DSM 25353</strain>
    </source>
</reference>
<protein>
    <submittedName>
        <fullName evidence="11">Outer membrane receptor proteins, mostly Fe transport</fullName>
    </submittedName>
</protein>
<gene>
    <name evidence="11" type="ORF">SAMN05444410_105147</name>
</gene>
<evidence type="ECO:0000259" key="9">
    <source>
        <dbReference type="Pfam" id="PF07715"/>
    </source>
</evidence>
<dbReference type="Gene3D" id="2.170.130.10">
    <property type="entry name" value="TonB-dependent receptor, plug domain"/>
    <property type="match status" value="1"/>
</dbReference>
<dbReference type="SUPFAM" id="SSF56935">
    <property type="entry name" value="Porins"/>
    <property type="match status" value="1"/>
</dbReference>
<dbReference type="InterPro" id="IPR037066">
    <property type="entry name" value="Plug_dom_sf"/>
</dbReference>
<keyword evidence="6" id="KW-0472">Membrane</keyword>
<sequence length="875" mass="96152">MKKYLYTSLLALCMAFMAGAQTKGPMNANIGHVYGKVVDSTGKGISDVSVVITRSAYDSVSKKKKDLPVKAFITKASGEFNFEELSVFMPLQLKIAATGYKPYKQMLSFQMKMPAGGGAGAAGQGQSGGNAMAGLSAALNAFDKDLGNIKLTTDVTQLQTVTVTTTAKPLLRMDIDKKVFNVEKNLVSSGGTAVDVMRNVPSLQVDIDGNVKLRNAAPQIYVDGRPTTLSLDQIPADAIESVEVITNPSAKYDASGGTAGILNIVLKKNKKTGYNGNLMAGVDSRGGFNGGGNLSLRQNKFNISLATMTNQMRNHTSGTTNRLNYGDTLTHVLQQNDNKTKGGFLFGRLGVDYFVTNRTTISLAGIKVHGKFKPGETIDIQTDTLLNGGKLSGLSRRATTGDREFNASGLQFGIKHNFPKAGEELTADMNYFSGKNEGNSLYTTQYYQGNTVAGTQLQQVVSDGNNRFMTIQTDYVKPFNDQTKLETGLRAQLNHLVNNNETFLQRPGSPDMVKLGSATNNYQNDNNVYAAYVSVTSKIKNFGYQVGLRAERSDYTGELTNTGEQFSNKYPISLFPSLFLSQKLKKQQELQLSITRRINRPNFFQLIPYVDYTDSLNITRGNPALTPEFTYSGEMSYGKTFKGNNSLLFSVYYKYTDHLITRFLDKSTNPLTGKQDLINTFINANSAYSAGAELTSVNSVTKFWDLTTNVNLYNSKINTTNIGNSQDALWSWFGKLNSTFKLPSNVSIQLTADYQSKTNLPVNNGPGGFGPPMQQAQSASQGYVRPFWGMDLAVKKSFLKNNAATVTLSVNDIFRTRKSDQHSESAYFSQDYYRLNNPQMVRLNFTYRFGKMDLSLFKRQNTKNQGGGMEGVNMQ</sequence>
<dbReference type="InterPro" id="IPR041700">
    <property type="entry name" value="OMP_b-brl_3"/>
</dbReference>
<dbReference type="Pfam" id="PF07715">
    <property type="entry name" value="Plug"/>
    <property type="match status" value="1"/>
</dbReference>
<proteinExistence type="predicted"/>
<keyword evidence="5 8" id="KW-0732">Signal</keyword>
<feature type="signal peptide" evidence="8">
    <location>
        <begin position="1"/>
        <end position="20"/>
    </location>
</feature>
<dbReference type="GO" id="GO:0044718">
    <property type="term" value="P:siderophore transmembrane transport"/>
    <property type="evidence" value="ECO:0007669"/>
    <property type="project" value="TreeGrafter"/>
</dbReference>
<evidence type="ECO:0000256" key="4">
    <source>
        <dbReference type="ARBA" id="ARBA00022692"/>
    </source>
</evidence>
<evidence type="ECO:0000256" key="1">
    <source>
        <dbReference type="ARBA" id="ARBA00004571"/>
    </source>
</evidence>
<dbReference type="InterPro" id="IPR039426">
    <property type="entry name" value="TonB-dep_rcpt-like"/>
</dbReference>
<keyword evidence="12" id="KW-1185">Reference proteome</keyword>
<dbReference type="Pfam" id="PF14905">
    <property type="entry name" value="OMP_b-brl_3"/>
    <property type="match status" value="1"/>
</dbReference>
<dbReference type="Proteomes" id="UP000198711">
    <property type="component" value="Unassembled WGS sequence"/>
</dbReference>
<dbReference type="GO" id="GO:0009279">
    <property type="term" value="C:cell outer membrane"/>
    <property type="evidence" value="ECO:0007669"/>
    <property type="project" value="UniProtKB-SubCell"/>
</dbReference>
<comment type="subcellular location">
    <subcellularLocation>
        <location evidence="1">Cell outer membrane</location>
        <topology evidence="1">Multi-pass membrane protein</topology>
    </subcellularLocation>
</comment>
<dbReference type="PANTHER" id="PTHR30069:SF29">
    <property type="entry name" value="HEMOGLOBIN AND HEMOGLOBIN-HAPTOGLOBIN-BINDING PROTEIN 1-RELATED"/>
    <property type="match status" value="1"/>
</dbReference>
<feature type="domain" description="TonB-dependent receptor plug" evidence="9">
    <location>
        <begin position="192"/>
        <end position="255"/>
    </location>
</feature>
<keyword evidence="4" id="KW-0812">Transmembrane</keyword>
<dbReference type="EMBL" id="FNNO01000005">
    <property type="protein sequence ID" value="SDW74335.1"/>
    <property type="molecule type" value="Genomic_DNA"/>
</dbReference>
<evidence type="ECO:0000256" key="5">
    <source>
        <dbReference type="ARBA" id="ARBA00022729"/>
    </source>
</evidence>
<evidence type="ECO:0000259" key="10">
    <source>
        <dbReference type="Pfam" id="PF14905"/>
    </source>
</evidence>